<evidence type="ECO:0000256" key="1">
    <source>
        <dbReference type="SAM" id="MobiDB-lite"/>
    </source>
</evidence>
<evidence type="ECO:0000256" key="3">
    <source>
        <dbReference type="SAM" id="SignalP"/>
    </source>
</evidence>
<dbReference type="PANTHER" id="PTHR48483:SF1">
    <property type="entry name" value="INTERLEUKIN-12 RECEPTOR SUBUNIT BETA-1-RELATED"/>
    <property type="match status" value="1"/>
</dbReference>
<feature type="transmembrane region" description="Helical" evidence="2">
    <location>
        <begin position="510"/>
        <end position="531"/>
    </location>
</feature>
<dbReference type="AlphaFoldDB" id="A0A8S4AE53"/>
<proteinExistence type="predicted"/>
<dbReference type="Gene3D" id="2.60.40.10">
    <property type="entry name" value="Immunoglobulins"/>
    <property type="match status" value="2"/>
</dbReference>
<gene>
    <name evidence="5" type="ORF">MMEN_LOCUS1521</name>
</gene>
<dbReference type="InterPro" id="IPR003961">
    <property type="entry name" value="FN3_dom"/>
</dbReference>
<dbReference type="SMART" id="SM00060">
    <property type="entry name" value="FN3"/>
    <property type="match status" value="3"/>
</dbReference>
<keyword evidence="2" id="KW-0472">Membrane</keyword>
<evidence type="ECO:0000256" key="2">
    <source>
        <dbReference type="SAM" id="Phobius"/>
    </source>
</evidence>
<feature type="chain" id="PRO_5035749032" evidence="3">
    <location>
        <begin position="26"/>
        <end position="659"/>
    </location>
</feature>
<feature type="domain" description="Fibronectin type-III" evidence="4">
    <location>
        <begin position="410"/>
        <end position="506"/>
    </location>
</feature>
<name>A0A8S4AE53_9TELE</name>
<dbReference type="EMBL" id="CAJRST010000002">
    <property type="protein sequence ID" value="CAG5864058.1"/>
    <property type="molecule type" value="Genomic_DNA"/>
</dbReference>
<feature type="region of interest" description="Disordered" evidence="1">
    <location>
        <begin position="588"/>
        <end position="628"/>
    </location>
</feature>
<feature type="domain" description="Fibronectin type-III" evidence="4">
    <location>
        <begin position="126"/>
        <end position="221"/>
    </location>
</feature>
<evidence type="ECO:0000313" key="5">
    <source>
        <dbReference type="EMBL" id="CAG5864058.1"/>
    </source>
</evidence>
<dbReference type="InterPro" id="IPR036116">
    <property type="entry name" value="FN3_sf"/>
</dbReference>
<dbReference type="PROSITE" id="PS50853">
    <property type="entry name" value="FN3"/>
    <property type="match status" value="2"/>
</dbReference>
<keyword evidence="2" id="KW-1133">Transmembrane helix</keyword>
<keyword evidence="3" id="KW-0732">Signal</keyword>
<keyword evidence="6" id="KW-1185">Reference proteome</keyword>
<dbReference type="Proteomes" id="UP000677803">
    <property type="component" value="Unassembled WGS sequence"/>
</dbReference>
<protein>
    <submittedName>
        <fullName evidence="5">(Atlantic silverside) hypothetical protein</fullName>
    </submittedName>
</protein>
<evidence type="ECO:0000313" key="6">
    <source>
        <dbReference type="Proteomes" id="UP000677803"/>
    </source>
</evidence>
<sequence length="659" mass="75282">METLRCWTSPHGYFILMFLTSISKGSTCQAPSSPQCFRQSVQETIYICEWDFDTDESDVTFELYTNDSTVIERKCENVKEKYCTIPEECLIVGIDVELWVEANTGDSSCTSPRRTSTLKNTVKYKEPQDISLLWLKNSLKLRWPAAEDNPAVADVWFRQNEHPTETWEKRLENTTYGALMHEVVIENLLKTSAYQFKIRHQSTTAKNPLWSNWSPVITVPAGLEHKPEVTSTVRLENGTRRVELTWKPMSHAATITGVNYSINDTQRFHKCPCMKQRQVSNTKNSVIYVSYSAVNITIIAKNAAGQSLPAIIQEPAAIPTDLKICSETQPHMKKLRKRTCLELYELKNEDLIPEKIIILKQNKKQEKRPKEKQLEDYIRYLYFEHRCDGGKPQTVKMCLFYAKEGVPQTKPKDFMASDETQNSAKLSWKPILYEDQQGFHTHYNLCMVKISSENDIKECFNISSSATSYQMENLTPGSKYNISLAGATRVGEGPVASVVISTWPEKPTNVGLSLGLMLIFFLLSIMFTVICKRIKAKILPPVPAPVIPVFDIKKQDSEVIWERKEEVHDLTLHQLFPEQRYISEETTLLQGESDGGTNMEKEKYSSDSEGSNEECVSPDSNQAQEEEEMTAIEQVDTVLAMLTYRNGLVFDMKTQHENM</sequence>
<dbReference type="PANTHER" id="PTHR48483">
    <property type="entry name" value="INTERLEUKIN-27 SUBUNIT BETA"/>
    <property type="match status" value="1"/>
</dbReference>
<dbReference type="CDD" id="cd00063">
    <property type="entry name" value="FN3"/>
    <property type="match status" value="2"/>
</dbReference>
<keyword evidence="2" id="KW-0812">Transmembrane</keyword>
<dbReference type="Pfam" id="PF00041">
    <property type="entry name" value="fn3"/>
    <property type="match status" value="1"/>
</dbReference>
<accession>A0A8S4AE53</accession>
<dbReference type="InterPro" id="IPR013783">
    <property type="entry name" value="Ig-like_fold"/>
</dbReference>
<feature type="signal peptide" evidence="3">
    <location>
        <begin position="1"/>
        <end position="25"/>
    </location>
</feature>
<dbReference type="OrthoDB" id="8945484at2759"/>
<comment type="caution">
    <text evidence="5">The sequence shown here is derived from an EMBL/GenBank/DDBJ whole genome shotgun (WGS) entry which is preliminary data.</text>
</comment>
<dbReference type="InterPro" id="IPR053073">
    <property type="entry name" value="IL11/IL27_subunit_beta"/>
</dbReference>
<dbReference type="SUPFAM" id="SSF49265">
    <property type="entry name" value="Fibronectin type III"/>
    <property type="match status" value="1"/>
</dbReference>
<organism evidence="5 6">
    <name type="scientific">Menidia menidia</name>
    <name type="common">Atlantic silverside</name>
    <dbReference type="NCBI Taxonomy" id="238744"/>
    <lineage>
        <taxon>Eukaryota</taxon>
        <taxon>Metazoa</taxon>
        <taxon>Chordata</taxon>
        <taxon>Craniata</taxon>
        <taxon>Vertebrata</taxon>
        <taxon>Euteleostomi</taxon>
        <taxon>Actinopterygii</taxon>
        <taxon>Neopterygii</taxon>
        <taxon>Teleostei</taxon>
        <taxon>Neoteleostei</taxon>
        <taxon>Acanthomorphata</taxon>
        <taxon>Ovalentaria</taxon>
        <taxon>Atherinomorphae</taxon>
        <taxon>Atheriniformes</taxon>
        <taxon>Atherinopsidae</taxon>
        <taxon>Menidiinae</taxon>
        <taxon>Menidia</taxon>
    </lineage>
</organism>
<evidence type="ECO:0000259" key="4">
    <source>
        <dbReference type="PROSITE" id="PS50853"/>
    </source>
</evidence>
<reference evidence="5" key="1">
    <citation type="submission" date="2021-05" db="EMBL/GenBank/DDBJ databases">
        <authorList>
            <person name="Tigano A."/>
        </authorList>
    </citation>
    <scope>NUCLEOTIDE SEQUENCE</scope>
</reference>